<protein>
    <recommendedName>
        <fullName evidence="2">AMP-binding enzyme C-terminal domain-containing protein</fullName>
    </recommendedName>
</protein>
<dbReference type="AlphaFoldDB" id="A0A383BYR3"/>
<accession>A0A383BYR3</accession>
<gene>
    <name evidence="3" type="ORF">METZ01_LOCUS477813</name>
</gene>
<dbReference type="Gene3D" id="3.40.50.12780">
    <property type="entry name" value="N-terminal domain of ligase-like"/>
    <property type="match status" value="1"/>
</dbReference>
<dbReference type="GO" id="GO:0031956">
    <property type="term" value="F:medium-chain fatty acid-CoA ligase activity"/>
    <property type="evidence" value="ECO:0007669"/>
    <property type="project" value="TreeGrafter"/>
</dbReference>
<sequence>DSLQIIISSGVMWSSEVKKGLLDHNDMVLIDAMGSTEGGMGASIATREAPVATAKFSINPGVIVITDDGRQVEPGSREMGKIGTSGLVPLGYFKDPKKSADTFKEVEGVRYSFPGDYALVEADGTITLLGRGSNCINTAGEKVYPEEVEEAVKRHGNIYDCLVVGLDDPKFGQRVVALASCKVDLEVSEQDLIAFTREHLAGYKLPKQVLFVDEVMRAPNGKANYKWAREKAEKELSH</sequence>
<evidence type="ECO:0000256" key="1">
    <source>
        <dbReference type="ARBA" id="ARBA00006432"/>
    </source>
</evidence>
<organism evidence="3">
    <name type="scientific">marine metagenome</name>
    <dbReference type="NCBI Taxonomy" id="408172"/>
    <lineage>
        <taxon>unclassified sequences</taxon>
        <taxon>metagenomes</taxon>
        <taxon>ecological metagenomes</taxon>
    </lineage>
</organism>
<feature type="domain" description="AMP-binding enzyme C-terminal" evidence="2">
    <location>
        <begin position="147"/>
        <end position="222"/>
    </location>
</feature>
<dbReference type="InterPro" id="IPR025110">
    <property type="entry name" value="AMP-bd_C"/>
</dbReference>
<dbReference type="PANTHER" id="PTHR43201:SF8">
    <property type="entry name" value="ACYL-COA SYNTHETASE FAMILY MEMBER 3"/>
    <property type="match status" value="1"/>
</dbReference>
<feature type="non-terminal residue" evidence="3">
    <location>
        <position position="1"/>
    </location>
</feature>
<evidence type="ECO:0000259" key="2">
    <source>
        <dbReference type="Pfam" id="PF13193"/>
    </source>
</evidence>
<name>A0A383BYR3_9ZZZZ</name>
<dbReference type="Pfam" id="PF13193">
    <property type="entry name" value="AMP-binding_C"/>
    <property type="match status" value="1"/>
</dbReference>
<dbReference type="PANTHER" id="PTHR43201">
    <property type="entry name" value="ACYL-COA SYNTHETASE"/>
    <property type="match status" value="1"/>
</dbReference>
<dbReference type="Gene3D" id="3.30.300.30">
    <property type="match status" value="1"/>
</dbReference>
<dbReference type="InterPro" id="IPR042099">
    <property type="entry name" value="ANL_N_sf"/>
</dbReference>
<dbReference type="SUPFAM" id="SSF56801">
    <property type="entry name" value="Acetyl-CoA synthetase-like"/>
    <property type="match status" value="1"/>
</dbReference>
<evidence type="ECO:0000313" key="3">
    <source>
        <dbReference type="EMBL" id="SVE24959.1"/>
    </source>
</evidence>
<comment type="similarity">
    <text evidence="1">Belongs to the ATP-dependent AMP-binding enzyme family.</text>
</comment>
<proteinExistence type="inferred from homology"/>
<dbReference type="GO" id="GO:0006631">
    <property type="term" value="P:fatty acid metabolic process"/>
    <property type="evidence" value="ECO:0007669"/>
    <property type="project" value="TreeGrafter"/>
</dbReference>
<reference evidence="3" key="1">
    <citation type="submission" date="2018-05" db="EMBL/GenBank/DDBJ databases">
        <authorList>
            <person name="Lanie J.A."/>
            <person name="Ng W.-L."/>
            <person name="Kazmierczak K.M."/>
            <person name="Andrzejewski T.M."/>
            <person name="Davidsen T.M."/>
            <person name="Wayne K.J."/>
            <person name="Tettelin H."/>
            <person name="Glass J.I."/>
            <person name="Rusch D."/>
            <person name="Podicherti R."/>
            <person name="Tsui H.-C.T."/>
            <person name="Winkler M.E."/>
        </authorList>
    </citation>
    <scope>NUCLEOTIDE SEQUENCE</scope>
</reference>
<dbReference type="InterPro" id="IPR045851">
    <property type="entry name" value="AMP-bd_C_sf"/>
</dbReference>
<dbReference type="EMBL" id="UINC01204300">
    <property type="protein sequence ID" value="SVE24959.1"/>
    <property type="molecule type" value="Genomic_DNA"/>
</dbReference>